<dbReference type="GO" id="GO:0016491">
    <property type="term" value="F:oxidoreductase activity"/>
    <property type="evidence" value="ECO:0007669"/>
    <property type="project" value="InterPro"/>
</dbReference>
<evidence type="ECO:0000259" key="1">
    <source>
        <dbReference type="SMART" id="SM01008"/>
    </source>
</evidence>
<name>A0A368XZ81_9BURK</name>
<dbReference type="InterPro" id="IPR016208">
    <property type="entry name" value="Ald_Oxase/xanthine_DH-like"/>
</dbReference>
<dbReference type="EMBL" id="QPJK01000003">
    <property type="protein sequence ID" value="RCW72456.1"/>
    <property type="molecule type" value="Genomic_DNA"/>
</dbReference>
<dbReference type="AlphaFoldDB" id="A0A368XZ81"/>
<accession>A0A368XZ81</accession>
<dbReference type="InterPro" id="IPR000674">
    <property type="entry name" value="Ald_Oxase/Xan_DH_a/b"/>
</dbReference>
<dbReference type="InterPro" id="IPR037165">
    <property type="entry name" value="AldOxase/xan_DH_Mopterin-bd_sf"/>
</dbReference>
<keyword evidence="3" id="KW-1185">Reference proteome</keyword>
<organism evidence="2 3">
    <name type="scientific">Pseudorhodoferax soli</name>
    <dbReference type="NCBI Taxonomy" id="545864"/>
    <lineage>
        <taxon>Bacteria</taxon>
        <taxon>Pseudomonadati</taxon>
        <taxon>Pseudomonadota</taxon>
        <taxon>Betaproteobacteria</taxon>
        <taxon>Burkholderiales</taxon>
        <taxon>Comamonadaceae</taxon>
    </lineage>
</organism>
<gene>
    <name evidence="2" type="ORF">DES41_10361</name>
</gene>
<dbReference type="PANTHER" id="PTHR11908">
    <property type="entry name" value="XANTHINE DEHYDROGENASE"/>
    <property type="match status" value="1"/>
</dbReference>
<dbReference type="SUPFAM" id="SSF56003">
    <property type="entry name" value="Molybdenum cofactor-binding domain"/>
    <property type="match status" value="1"/>
</dbReference>
<reference evidence="2 3" key="1">
    <citation type="submission" date="2018-07" db="EMBL/GenBank/DDBJ databases">
        <title>Genomic Encyclopedia of Type Strains, Phase IV (KMG-IV): sequencing the most valuable type-strain genomes for metagenomic binning, comparative biology and taxonomic classification.</title>
        <authorList>
            <person name="Goeker M."/>
        </authorList>
    </citation>
    <scope>NUCLEOTIDE SEQUENCE [LARGE SCALE GENOMIC DNA]</scope>
    <source>
        <strain evidence="2 3">DSM 21634</strain>
    </source>
</reference>
<dbReference type="SMART" id="SM01008">
    <property type="entry name" value="Ald_Xan_dh_C"/>
    <property type="match status" value="1"/>
</dbReference>
<dbReference type="Pfam" id="PF02738">
    <property type="entry name" value="MoCoBD_1"/>
    <property type="match status" value="1"/>
</dbReference>
<dbReference type="Proteomes" id="UP000252884">
    <property type="component" value="Unassembled WGS sequence"/>
</dbReference>
<dbReference type="Gene3D" id="3.30.365.10">
    <property type="entry name" value="Aldehyde oxidase/xanthine dehydrogenase, molybdopterin binding domain"/>
    <property type="match status" value="4"/>
</dbReference>
<dbReference type="InterPro" id="IPR046867">
    <property type="entry name" value="AldOxase/xan_DH_MoCoBD2"/>
</dbReference>
<dbReference type="RefSeq" id="WP_114467890.1">
    <property type="nucleotide sequence ID" value="NZ_QPJK01000003.1"/>
</dbReference>
<evidence type="ECO:0000313" key="2">
    <source>
        <dbReference type="EMBL" id="RCW72456.1"/>
    </source>
</evidence>
<dbReference type="Pfam" id="PF01315">
    <property type="entry name" value="Ald_Xan_dh_C"/>
    <property type="match status" value="1"/>
</dbReference>
<dbReference type="Gene3D" id="3.90.1170.50">
    <property type="entry name" value="Aldehyde oxidase/xanthine dehydrogenase, a/b hammerhead"/>
    <property type="match status" value="1"/>
</dbReference>
<comment type="caution">
    <text evidence="2">The sequence shown here is derived from an EMBL/GenBank/DDBJ whole genome shotgun (WGS) entry which is preliminary data.</text>
</comment>
<dbReference type="PANTHER" id="PTHR11908:SF123">
    <property type="entry name" value="ALDEHYDE OXIDOREDUCTASE MOLYBDENUM-BINDING SUBUNIT PAOC"/>
    <property type="match status" value="1"/>
</dbReference>
<dbReference type="Pfam" id="PF20256">
    <property type="entry name" value="MoCoBD_2"/>
    <property type="match status" value="1"/>
</dbReference>
<evidence type="ECO:0000313" key="3">
    <source>
        <dbReference type="Proteomes" id="UP000252884"/>
    </source>
</evidence>
<proteinExistence type="predicted"/>
<dbReference type="GO" id="GO:0005506">
    <property type="term" value="F:iron ion binding"/>
    <property type="evidence" value="ECO:0007669"/>
    <property type="project" value="InterPro"/>
</dbReference>
<dbReference type="OrthoDB" id="221297at2"/>
<dbReference type="InterPro" id="IPR036856">
    <property type="entry name" value="Ald_Oxase/Xan_DH_a/b_sf"/>
</dbReference>
<dbReference type="SUPFAM" id="SSF54665">
    <property type="entry name" value="CO dehydrogenase molybdoprotein N-domain-like"/>
    <property type="match status" value="1"/>
</dbReference>
<dbReference type="InterPro" id="IPR008274">
    <property type="entry name" value="AldOxase/xan_DH_MoCoBD1"/>
</dbReference>
<feature type="domain" description="Aldehyde oxidase/xanthine dehydrogenase a/b hammerhead" evidence="1">
    <location>
        <begin position="16"/>
        <end position="128"/>
    </location>
</feature>
<protein>
    <submittedName>
        <fullName evidence="2">Xanthine dehydrogenase YagR molybdenum-binding subunit</fullName>
    </submittedName>
</protein>
<sequence>MIGQAIDRADGPLKVTGRARYTLDRREAGVPLSGVVVGSAIGRGRITGIDTARAERAPGVALVVTHRNVPAQGAVDTTVASQFARARPVFVGDRIGYAGQPVALVVADTLAQAQAAAALLQIDYASEGGSFAVDAQPGYAPARANAGFANDTAVGDLDRAMADAPVTLDHSYSTSWQAAHAMEPHACVAAWKDGTLHVWASLQRISTTRLSIAATLGIPVDAIHIDAAFVGGGFGSKLSTHAEIVCAAIATRALGRPVRVALTRRQMASMVGGRPETVQRVRLAATRDGRLMGIGHAVRMQGSPGEEFTEQTATVTRSLYAAPHRATSHRVVVLDRMLPEPVRGPGELPGLLAVEAAVDELAFQLGIDPVALRLYNDTAVDPERGVPLSGRKLADCLVAGAERFGWSQRPARPASQRDGRWQVGWGVASAIRIHFQGATRVVVRVGADGRVQVLSDMTDIGTGTYTILAQVAAESLGLPLAQIDVQLARSDLPVSGGSGGSWGAANTSVALARACEALKAKARAASRQPGGADGKVRYPVGLQAEGSIAGQGDDPRYRLFSQHTYGATFAEVGVDADTCEVRVRRMLGVFAAGRILNPKTARSQLIGGMAWGIGSALHEAGHLDPRSGHMLNRDLGEYLVPTHADVPAIEAVLLEDFDDAANTMGIKGVGELGVCGSGAAVANAVFHATGVRLREFPLTADRLLMATHEASGAGASGVAA</sequence>